<evidence type="ECO:0000313" key="1">
    <source>
        <dbReference type="EMBL" id="GAI60691.1"/>
    </source>
</evidence>
<proteinExistence type="predicted"/>
<gene>
    <name evidence="1" type="ORF">S12H4_04794</name>
</gene>
<sequence>SWAELCPGWALNSRQCWVHQHGGIITCTGAAQVGDQLIGVLLSLTEDGSADAWVNMDLDLGH</sequence>
<accession>X1R0S4</accession>
<reference evidence="1" key="1">
    <citation type="journal article" date="2014" name="Front. Microbiol.">
        <title>High frequency of phylogenetically diverse reductive dehalogenase-homologous genes in deep subseafloor sedimentary metagenomes.</title>
        <authorList>
            <person name="Kawai M."/>
            <person name="Futagami T."/>
            <person name="Toyoda A."/>
            <person name="Takaki Y."/>
            <person name="Nishi S."/>
            <person name="Hori S."/>
            <person name="Arai W."/>
            <person name="Tsubouchi T."/>
            <person name="Morono Y."/>
            <person name="Uchiyama I."/>
            <person name="Ito T."/>
            <person name="Fujiyama A."/>
            <person name="Inagaki F."/>
            <person name="Takami H."/>
        </authorList>
    </citation>
    <scope>NUCLEOTIDE SEQUENCE</scope>
    <source>
        <strain evidence="1">Expedition CK06-06</strain>
    </source>
</reference>
<feature type="non-terminal residue" evidence="1">
    <location>
        <position position="1"/>
    </location>
</feature>
<comment type="caution">
    <text evidence="1">The sequence shown here is derived from an EMBL/GenBank/DDBJ whole genome shotgun (WGS) entry which is preliminary data.</text>
</comment>
<organism evidence="1">
    <name type="scientific">marine sediment metagenome</name>
    <dbReference type="NCBI Taxonomy" id="412755"/>
    <lineage>
        <taxon>unclassified sequences</taxon>
        <taxon>metagenomes</taxon>
        <taxon>ecological metagenomes</taxon>
    </lineage>
</organism>
<dbReference type="EMBL" id="BARW01001521">
    <property type="protein sequence ID" value="GAI60691.1"/>
    <property type="molecule type" value="Genomic_DNA"/>
</dbReference>
<protein>
    <submittedName>
        <fullName evidence="1">Uncharacterized protein</fullName>
    </submittedName>
</protein>
<name>X1R0S4_9ZZZZ</name>
<dbReference type="AlphaFoldDB" id="X1R0S4"/>